<evidence type="ECO:0000256" key="7">
    <source>
        <dbReference type="ARBA" id="ARBA00023242"/>
    </source>
</evidence>
<keyword evidence="4" id="KW-0540">Nuclease</keyword>
<accession>A0AA38IV71</accession>
<reference evidence="10" key="1">
    <citation type="journal article" date="2023" name="G3 (Bethesda)">
        <title>Whole genome assemblies of Zophobas morio and Tenebrio molitor.</title>
        <authorList>
            <person name="Kaur S."/>
            <person name="Stinson S.A."/>
            <person name="diCenzo G.C."/>
        </authorList>
    </citation>
    <scope>NUCLEOTIDE SEQUENCE</scope>
    <source>
        <strain evidence="10">QUZm001</strain>
    </source>
</reference>
<keyword evidence="5" id="KW-0479">Metal-binding</keyword>
<dbReference type="GO" id="GO:0016787">
    <property type="term" value="F:hydrolase activity"/>
    <property type="evidence" value="ECO:0007669"/>
    <property type="project" value="UniProtKB-KW"/>
</dbReference>
<protein>
    <recommendedName>
        <fullName evidence="9">DDE Tnp4 domain-containing protein</fullName>
    </recommendedName>
</protein>
<keyword evidence="6" id="KW-0378">Hydrolase</keyword>
<evidence type="ECO:0000256" key="3">
    <source>
        <dbReference type="ARBA" id="ARBA00006958"/>
    </source>
</evidence>
<comment type="similarity">
    <text evidence="3">Belongs to the HARBI1 family.</text>
</comment>
<feature type="domain" description="DDE Tnp4" evidence="9">
    <location>
        <begin position="541"/>
        <end position="701"/>
    </location>
</feature>
<comment type="caution">
    <text evidence="10">The sequence shown here is derived from an EMBL/GenBank/DDBJ whole genome shotgun (WGS) entry which is preliminary data.</text>
</comment>
<evidence type="ECO:0000256" key="8">
    <source>
        <dbReference type="SAM" id="MobiDB-lite"/>
    </source>
</evidence>
<dbReference type="GO" id="GO:0004518">
    <property type="term" value="F:nuclease activity"/>
    <property type="evidence" value="ECO:0007669"/>
    <property type="project" value="UniProtKB-KW"/>
</dbReference>
<evidence type="ECO:0000256" key="5">
    <source>
        <dbReference type="ARBA" id="ARBA00022723"/>
    </source>
</evidence>
<keyword evidence="11" id="KW-1185">Reference proteome</keyword>
<gene>
    <name evidence="10" type="ORF">Zmor_007947</name>
</gene>
<proteinExistence type="inferred from homology"/>
<dbReference type="Proteomes" id="UP001168821">
    <property type="component" value="Unassembled WGS sequence"/>
</dbReference>
<dbReference type="PANTHER" id="PTHR22930">
    <property type="match status" value="1"/>
</dbReference>
<evidence type="ECO:0000256" key="6">
    <source>
        <dbReference type="ARBA" id="ARBA00022801"/>
    </source>
</evidence>
<evidence type="ECO:0000256" key="2">
    <source>
        <dbReference type="ARBA" id="ARBA00004123"/>
    </source>
</evidence>
<feature type="region of interest" description="Disordered" evidence="8">
    <location>
        <begin position="34"/>
        <end position="67"/>
    </location>
</feature>
<evidence type="ECO:0000256" key="1">
    <source>
        <dbReference type="ARBA" id="ARBA00001968"/>
    </source>
</evidence>
<dbReference type="GO" id="GO:0046872">
    <property type="term" value="F:metal ion binding"/>
    <property type="evidence" value="ECO:0007669"/>
    <property type="project" value="UniProtKB-KW"/>
</dbReference>
<comment type="cofactor">
    <cofactor evidence="1">
        <name>a divalent metal cation</name>
        <dbReference type="ChEBI" id="CHEBI:60240"/>
    </cofactor>
</comment>
<dbReference type="AlphaFoldDB" id="A0AA38IV71"/>
<evidence type="ECO:0000313" key="10">
    <source>
        <dbReference type="EMBL" id="KAJ3663720.1"/>
    </source>
</evidence>
<dbReference type="GO" id="GO:0005634">
    <property type="term" value="C:nucleus"/>
    <property type="evidence" value="ECO:0007669"/>
    <property type="project" value="UniProtKB-SubCell"/>
</dbReference>
<dbReference type="Pfam" id="PF13359">
    <property type="entry name" value="DDE_Tnp_4"/>
    <property type="match status" value="1"/>
</dbReference>
<evidence type="ECO:0000259" key="9">
    <source>
        <dbReference type="Pfam" id="PF13359"/>
    </source>
</evidence>
<comment type="subcellular location">
    <subcellularLocation>
        <location evidence="2">Nucleus</location>
    </subcellularLocation>
</comment>
<keyword evidence="7" id="KW-0539">Nucleus</keyword>
<organism evidence="10 11">
    <name type="scientific">Zophobas morio</name>
    <dbReference type="NCBI Taxonomy" id="2755281"/>
    <lineage>
        <taxon>Eukaryota</taxon>
        <taxon>Metazoa</taxon>
        <taxon>Ecdysozoa</taxon>
        <taxon>Arthropoda</taxon>
        <taxon>Hexapoda</taxon>
        <taxon>Insecta</taxon>
        <taxon>Pterygota</taxon>
        <taxon>Neoptera</taxon>
        <taxon>Endopterygota</taxon>
        <taxon>Coleoptera</taxon>
        <taxon>Polyphaga</taxon>
        <taxon>Cucujiformia</taxon>
        <taxon>Tenebrionidae</taxon>
        <taxon>Zophobas</taxon>
    </lineage>
</organism>
<dbReference type="InterPro" id="IPR045249">
    <property type="entry name" value="HARBI1-like"/>
</dbReference>
<sequence length="759" mass="87300">MAGRISVRLGDKGAEDVLLEWLRECDNDVEVDENVTANSDDSEEEDLAEVRSEYDSENTSDAEPVSANSENQQLNFLICVERIKKCCGVNIVLSNPNTPSDVDLLNEPLVASFLSSSLFTEILSKVIRSETEKLRQEVEFLRADVTKLRESQNDLMKLLSKDVFLKSTKKSDAACRMDYDCDKDESSYNSYKKSWICNHQDLIRSEKKVTDEDNVTRKYINNESEVNYKSAVEKPLSSVFDDPAMNVDDVENYIHSELNISYAKCTLLRSDEHYKSFKLEICQSESDNILNGDSWPKGALVRKFLPSKTKAAPPSIENQASNVPSSLCQQSSSKAIPSLNKSPNFLNSEEVTPITRLKNWKILFCKQNRQAVFELMDPLDPLDLALFNQVMDDLDDAEEQVERPLRELQIRHQVDPFEQLDENKFRKYFRVNKALARNIIETIRPFMQEASRSSAISIQHKVLTALRFFGFGSYQEITGTNKYVSLSQPSTSRAIKEVANALCQPQILNNWIHFPANREELQQLRLRFFQKHHLPGIVGCIDCTHVAIVRPVIHDALYPEHIYVNRKQYHSINVQLVCDENLKILNVNARFPGSSHDAYIWRQSAMSHVMEQIYRQDPEDTYFLAGDSGYPLRPWLMTPLRNPEPGPAERFNTRFISVRSLIERCNGVLKNRFRCLLKHRVLHYRPQMASKIINACVVLHNMCLQHRIPEPEFDAEMEQADLGLYNDDEIYDDVQMAHVNPDLAAARQLQQRIIHNHFN</sequence>
<evidence type="ECO:0000313" key="11">
    <source>
        <dbReference type="Proteomes" id="UP001168821"/>
    </source>
</evidence>
<evidence type="ECO:0000256" key="4">
    <source>
        <dbReference type="ARBA" id="ARBA00022722"/>
    </source>
</evidence>
<dbReference type="InterPro" id="IPR027806">
    <property type="entry name" value="HARBI1_dom"/>
</dbReference>
<dbReference type="PANTHER" id="PTHR22930:SF289">
    <property type="entry name" value="DDE TNP4 DOMAIN-CONTAINING PROTEIN-RELATED"/>
    <property type="match status" value="1"/>
</dbReference>
<name>A0AA38IV71_9CUCU</name>
<dbReference type="EMBL" id="JALNTZ010000002">
    <property type="protein sequence ID" value="KAJ3663720.1"/>
    <property type="molecule type" value="Genomic_DNA"/>
</dbReference>